<dbReference type="EMBL" id="CM047587">
    <property type="protein sequence ID" value="KAI9907313.1"/>
    <property type="molecule type" value="Genomic_DNA"/>
</dbReference>
<evidence type="ECO:0000313" key="1">
    <source>
        <dbReference type="EMBL" id="KAI9907313.1"/>
    </source>
</evidence>
<name>A0ACC0VLD9_9STRA</name>
<dbReference type="Proteomes" id="UP001163321">
    <property type="component" value="Chromosome 8"/>
</dbReference>
<sequence>MTKEPKSDNALVKDIIERMNTQQFRTKSVPNQTILHCTKAAERKEQAEENENSPVDTLSKAVIYKTLTINTQDENDTMTHHSNGIFKSTFYSNALRSPSACSTASTGSIDSRYNSLDICSPELQHPSREISASVSKIVKPVVYRSRPSTPPITLQRMPNAKLTSRDVNQRNVPANKSPLTKEIVSSIPVPRSKRGSSQTPYNKTPPSSSSTPRYMNYDNSARFAATKAWNKERRRLLEERNRNLATKKVQPRTSKSPRKPRTPDYQGCINQMRFDVDSTRRKERLYPHV</sequence>
<organism evidence="1 2">
    <name type="scientific">Peronosclerospora sorghi</name>
    <dbReference type="NCBI Taxonomy" id="230839"/>
    <lineage>
        <taxon>Eukaryota</taxon>
        <taxon>Sar</taxon>
        <taxon>Stramenopiles</taxon>
        <taxon>Oomycota</taxon>
        <taxon>Peronosporomycetes</taxon>
        <taxon>Peronosporales</taxon>
        <taxon>Peronosporaceae</taxon>
        <taxon>Peronosclerospora</taxon>
    </lineage>
</organism>
<reference evidence="1 2" key="1">
    <citation type="journal article" date="2022" name="bioRxiv">
        <title>The genome of the oomycete Peronosclerospora sorghi, a cosmopolitan pathogen of maize and sorghum, is inflated with dispersed pseudogenes.</title>
        <authorList>
            <person name="Fletcher K."/>
            <person name="Martin F."/>
            <person name="Isakeit T."/>
            <person name="Cavanaugh K."/>
            <person name="Magill C."/>
            <person name="Michelmore R."/>
        </authorList>
    </citation>
    <scope>NUCLEOTIDE SEQUENCE [LARGE SCALE GENOMIC DNA]</scope>
    <source>
        <strain evidence="1">P6</strain>
    </source>
</reference>
<protein>
    <submittedName>
        <fullName evidence="1">Uncharacterized protein</fullName>
    </submittedName>
</protein>
<evidence type="ECO:0000313" key="2">
    <source>
        <dbReference type="Proteomes" id="UP001163321"/>
    </source>
</evidence>
<gene>
    <name evidence="1" type="ORF">PsorP6_004366</name>
</gene>
<comment type="caution">
    <text evidence="1">The sequence shown here is derived from an EMBL/GenBank/DDBJ whole genome shotgun (WGS) entry which is preliminary data.</text>
</comment>
<proteinExistence type="predicted"/>
<keyword evidence="2" id="KW-1185">Reference proteome</keyword>
<accession>A0ACC0VLD9</accession>